<evidence type="ECO:0000256" key="4">
    <source>
        <dbReference type="ARBA" id="ARBA00022603"/>
    </source>
</evidence>
<accession>A0A0W8FV94</accession>
<evidence type="ECO:0000256" key="7">
    <source>
        <dbReference type="ARBA" id="ARBA00023204"/>
    </source>
</evidence>
<dbReference type="SUPFAM" id="SSF46767">
    <property type="entry name" value="Methylated DNA-protein cysteine methyltransferase, C-terminal domain"/>
    <property type="match status" value="1"/>
</dbReference>
<keyword evidence="6" id="KW-0227">DNA damage</keyword>
<evidence type="ECO:0000256" key="6">
    <source>
        <dbReference type="ARBA" id="ARBA00022763"/>
    </source>
</evidence>
<feature type="domain" description="Methylated-DNA-[protein]-cysteine S-methyltransferase DNA binding" evidence="9">
    <location>
        <begin position="89"/>
        <end position="169"/>
    </location>
</feature>
<dbReference type="FunFam" id="1.10.10.10:FF:000214">
    <property type="entry name" value="Methylated-DNA--protein-cysteine methyltransferase"/>
    <property type="match status" value="1"/>
</dbReference>
<evidence type="ECO:0000256" key="8">
    <source>
        <dbReference type="ARBA" id="ARBA00049348"/>
    </source>
</evidence>
<comment type="caution">
    <text evidence="10">The sequence shown here is derived from an EMBL/GenBank/DDBJ whole genome shotgun (WGS) entry which is preliminary data.</text>
</comment>
<comment type="catalytic activity">
    <reaction evidence="1">
        <text>a 4-O-methyl-thymidine in DNA + L-cysteinyl-[protein] = a thymidine in DNA + S-methyl-L-cysteinyl-[protein]</text>
        <dbReference type="Rhea" id="RHEA:53428"/>
        <dbReference type="Rhea" id="RHEA-COMP:10131"/>
        <dbReference type="Rhea" id="RHEA-COMP:10132"/>
        <dbReference type="Rhea" id="RHEA-COMP:13555"/>
        <dbReference type="Rhea" id="RHEA-COMP:13556"/>
        <dbReference type="ChEBI" id="CHEBI:29950"/>
        <dbReference type="ChEBI" id="CHEBI:82612"/>
        <dbReference type="ChEBI" id="CHEBI:137386"/>
        <dbReference type="ChEBI" id="CHEBI:137387"/>
        <dbReference type="EC" id="2.1.1.63"/>
    </reaction>
</comment>
<dbReference type="EMBL" id="LNQE01000838">
    <property type="protein sequence ID" value="KUG24654.1"/>
    <property type="molecule type" value="Genomic_DNA"/>
</dbReference>
<evidence type="ECO:0000256" key="1">
    <source>
        <dbReference type="ARBA" id="ARBA00001286"/>
    </source>
</evidence>
<dbReference type="AlphaFoldDB" id="A0A0W8FV94"/>
<dbReference type="Pfam" id="PF01035">
    <property type="entry name" value="DNA_binding_1"/>
    <property type="match status" value="1"/>
</dbReference>
<proteinExistence type="inferred from homology"/>
<protein>
    <recommendedName>
        <fullName evidence="3">methylated-DNA--[protein]-cysteine S-methyltransferase</fullName>
        <ecNumber evidence="3">2.1.1.63</ecNumber>
    </recommendedName>
</protein>
<comment type="similarity">
    <text evidence="2">Belongs to the MGMT family.</text>
</comment>
<keyword evidence="5 10" id="KW-0808">Transferase</keyword>
<dbReference type="InterPro" id="IPR036388">
    <property type="entry name" value="WH-like_DNA-bd_sf"/>
</dbReference>
<evidence type="ECO:0000259" key="9">
    <source>
        <dbReference type="Pfam" id="PF01035"/>
    </source>
</evidence>
<keyword evidence="4 10" id="KW-0489">Methyltransferase</keyword>
<evidence type="ECO:0000256" key="2">
    <source>
        <dbReference type="ARBA" id="ARBA00008711"/>
    </source>
</evidence>
<dbReference type="GO" id="GO:0032259">
    <property type="term" value="P:methylation"/>
    <property type="evidence" value="ECO:0007669"/>
    <property type="project" value="UniProtKB-KW"/>
</dbReference>
<sequence length="184" mass="19901">MTNKKVIKKTPFGSVCIIWSLSKNHPVIVNILLSRPGLSAEGRADKLFPDSKISSCKEIDSIADSIKACLEGEKVKFSLNVVDLSPCTEFQQSVLRAQHAIPYGSVSTYGLIAAHVGSPGGARAVGNVMAGNPFPLIIPCHRTIRSDLRLGGFQSGTAMKRELLKNEGVIFDESGRVMCTLFHF</sequence>
<gene>
    <name evidence="10" type="ORF">ASZ90_005528</name>
</gene>
<organism evidence="10">
    <name type="scientific">hydrocarbon metagenome</name>
    <dbReference type="NCBI Taxonomy" id="938273"/>
    <lineage>
        <taxon>unclassified sequences</taxon>
        <taxon>metagenomes</taxon>
        <taxon>ecological metagenomes</taxon>
    </lineage>
</organism>
<dbReference type="PANTHER" id="PTHR10815">
    <property type="entry name" value="METHYLATED-DNA--PROTEIN-CYSTEINE METHYLTRANSFERASE"/>
    <property type="match status" value="1"/>
</dbReference>
<dbReference type="PANTHER" id="PTHR10815:SF13">
    <property type="entry name" value="METHYLATED-DNA--PROTEIN-CYSTEINE METHYLTRANSFERASE"/>
    <property type="match status" value="1"/>
</dbReference>
<keyword evidence="7" id="KW-0234">DNA repair</keyword>
<dbReference type="InterPro" id="IPR036217">
    <property type="entry name" value="MethylDNA_cys_MeTrfase_DNAb"/>
</dbReference>
<evidence type="ECO:0000256" key="3">
    <source>
        <dbReference type="ARBA" id="ARBA00011918"/>
    </source>
</evidence>
<comment type="catalytic activity">
    <reaction evidence="8">
        <text>a 6-O-methyl-2'-deoxyguanosine in DNA + L-cysteinyl-[protein] = S-methyl-L-cysteinyl-[protein] + a 2'-deoxyguanosine in DNA</text>
        <dbReference type="Rhea" id="RHEA:24000"/>
        <dbReference type="Rhea" id="RHEA-COMP:10131"/>
        <dbReference type="Rhea" id="RHEA-COMP:10132"/>
        <dbReference type="Rhea" id="RHEA-COMP:11367"/>
        <dbReference type="Rhea" id="RHEA-COMP:11368"/>
        <dbReference type="ChEBI" id="CHEBI:29950"/>
        <dbReference type="ChEBI" id="CHEBI:82612"/>
        <dbReference type="ChEBI" id="CHEBI:85445"/>
        <dbReference type="ChEBI" id="CHEBI:85448"/>
        <dbReference type="EC" id="2.1.1.63"/>
    </reaction>
</comment>
<dbReference type="InterPro" id="IPR014048">
    <property type="entry name" value="MethylDNA_cys_MeTrfase_DNA-bd"/>
</dbReference>
<dbReference type="EC" id="2.1.1.63" evidence="3"/>
<dbReference type="GO" id="GO:0006281">
    <property type="term" value="P:DNA repair"/>
    <property type="evidence" value="ECO:0007669"/>
    <property type="project" value="UniProtKB-KW"/>
</dbReference>
<dbReference type="NCBIfam" id="TIGR00589">
    <property type="entry name" value="ogt"/>
    <property type="match status" value="1"/>
</dbReference>
<reference evidence="10" key="1">
    <citation type="journal article" date="2015" name="Proc. Natl. Acad. Sci. U.S.A.">
        <title>Networks of energetic and metabolic interactions define dynamics in microbial communities.</title>
        <authorList>
            <person name="Embree M."/>
            <person name="Liu J.K."/>
            <person name="Al-Bassam M.M."/>
            <person name="Zengler K."/>
        </authorList>
    </citation>
    <scope>NUCLEOTIDE SEQUENCE</scope>
</reference>
<evidence type="ECO:0000313" key="10">
    <source>
        <dbReference type="EMBL" id="KUG24654.1"/>
    </source>
</evidence>
<name>A0A0W8FV94_9ZZZZ</name>
<evidence type="ECO:0000256" key="5">
    <source>
        <dbReference type="ARBA" id="ARBA00022679"/>
    </source>
</evidence>
<dbReference type="CDD" id="cd06445">
    <property type="entry name" value="ATase"/>
    <property type="match status" value="1"/>
</dbReference>
<dbReference type="GO" id="GO:0003908">
    <property type="term" value="F:methylated-DNA-[protein]-cysteine S-methyltransferase activity"/>
    <property type="evidence" value="ECO:0007669"/>
    <property type="project" value="UniProtKB-EC"/>
</dbReference>
<dbReference type="Gene3D" id="1.10.10.10">
    <property type="entry name" value="Winged helix-like DNA-binding domain superfamily/Winged helix DNA-binding domain"/>
    <property type="match status" value="1"/>
</dbReference>